<keyword evidence="1" id="KW-0472">Membrane</keyword>
<evidence type="ECO:0000256" key="2">
    <source>
        <dbReference type="SAM" id="SignalP"/>
    </source>
</evidence>
<evidence type="ECO:0000313" key="3">
    <source>
        <dbReference type="EMBL" id="KAH0557696.1"/>
    </source>
</evidence>
<proteinExistence type="predicted"/>
<dbReference type="EMBL" id="JAHXZJ010000747">
    <property type="protein sequence ID" value="KAH0557696.1"/>
    <property type="molecule type" value="Genomic_DNA"/>
</dbReference>
<dbReference type="Proteomes" id="UP000826195">
    <property type="component" value="Unassembled WGS sequence"/>
</dbReference>
<evidence type="ECO:0000256" key="1">
    <source>
        <dbReference type="SAM" id="Phobius"/>
    </source>
</evidence>
<protein>
    <submittedName>
        <fullName evidence="3">Uncharacterized protein</fullName>
    </submittedName>
</protein>
<dbReference type="PANTHER" id="PTHR21879">
    <property type="entry name" value="FI03362P-RELATED-RELATED"/>
    <property type="match status" value="1"/>
</dbReference>
<keyword evidence="1" id="KW-1133">Transmembrane helix</keyword>
<feature type="signal peptide" evidence="2">
    <location>
        <begin position="1"/>
        <end position="22"/>
    </location>
</feature>
<comment type="caution">
    <text evidence="3">The sequence shown here is derived from an EMBL/GenBank/DDBJ whole genome shotgun (WGS) entry which is preliminary data.</text>
</comment>
<sequence>MELMKSLLEKFLLSLLVTSVLTVTFEDTPTESKHGKINFEINDFRESRTNSNNTRQGKNLFDWIGFGTGQHVDPYIAKMNENCLGGDFAECFKSRAINSLSEFFQQHEYYLNDNVRVVRMGRDLVQEVNRQPFEYTSSPRSDDSEWDQLVKFVERKAEKFLKTVAIEVKIPSSETGENEVYSPRFLDEIADELDTLENKKDTLFSRNRLKKLLIPMLIILKLFKLKLLLFLPLILGLASFKKFLGFLAIVIPGVIAFFKFCKPLMNNYQPPVYSQSGIGFPHYKDSSSSGFSEDQYHEPSYHIYQPDANSYGSNLAYSGYKPY</sequence>
<feature type="transmembrane region" description="Helical" evidence="1">
    <location>
        <begin position="212"/>
        <end position="231"/>
    </location>
</feature>
<feature type="chain" id="PRO_5044012159" evidence="2">
    <location>
        <begin position="23"/>
        <end position="323"/>
    </location>
</feature>
<dbReference type="PANTHER" id="PTHR21879:SF10">
    <property type="entry name" value="LP14110P"/>
    <property type="match status" value="1"/>
</dbReference>
<dbReference type="AlphaFoldDB" id="A0AAV7IQS8"/>
<name>A0AAV7IQS8_COTGL</name>
<organism evidence="3 4">
    <name type="scientific">Cotesia glomerata</name>
    <name type="common">Lepidopteran parasitic wasp</name>
    <name type="synonym">Apanteles glomeratus</name>
    <dbReference type="NCBI Taxonomy" id="32391"/>
    <lineage>
        <taxon>Eukaryota</taxon>
        <taxon>Metazoa</taxon>
        <taxon>Ecdysozoa</taxon>
        <taxon>Arthropoda</taxon>
        <taxon>Hexapoda</taxon>
        <taxon>Insecta</taxon>
        <taxon>Pterygota</taxon>
        <taxon>Neoptera</taxon>
        <taxon>Endopterygota</taxon>
        <taxon>Hymenoptera</taxon>
        <taxon>Apocrita</taxon>
        <taxon>Ichneumonoidea</taxon>
        <taxon>Braconidae</taxon>
        <taxon>Microgastrinae</taxon>
        <taxon>Cotesia</taxon>
    </lineage>
</organism>
<accession>A0AAV7IQS8</accession>
<reference evidence="3 4" key="1">
    <citation type="journal article" date="2021" name="J. Hered.">
        <title>A chromosome-level genome assembly of the parasitoid wasp, Cotesia glomerata (Hymenoptera: Braconidae).</title>
        <authorList>
            <person name="Pinto B.J."/>
            <person name="Weis J.J."/>
            <person name="Gamble T."/>
            <person name="Ode P.J."/>
            <person name="Paul R."/>
            <person name="Zaspel J.M."/>
        </authorList>
    </citation>
    <scope>NUCLEOTIDE SEQUENCE [LARGE SCALE GENOMIC DNA]</scope>
    <source>
        <strain evidence="3">CgM1</strain>
    </source>
</reference>
<dbReference type="InterPro" id="IPR012464">
    <property type="entry name" value="DUF1676"/>
</dbReference>
<dbReference type="Pfam" id="PF07898">
    <property type="entry name" value="DUF1676"/>
    <property type="match status" value="1"/>
</dbReference>
<dbReference type="GO" id="GO:0016020">
    <property type="term" value="C:membrane"/>
    <property type="evidence" value="ECO:0007669"/>
    <property type="project" value="TreeGrafter"/>
</dbReference>
<keyword evidence="1" id="KW-0812">Transmembrane</keyword>
<gene>
    <name evidence="3" type="ORF">KQX54_010416</name>
</gene>
<evidence type="ECO:0000313" key="4">
    <source>
        <dbReference type="Proteomes" id="UP000826195"/>
    </source>
</evidence>
<feature type="transmembrane region" description="Helical" evidence="1">
    <location>
        <begin position="243"/>
        <end position="260"/>
    </location>
</feature>
<keyword evidence="4" id="KW-1185">Reference proteome</keyword>
<keyword evidence="2" id="KW-0732">Signal</keyword>